<accession>A0ABQ5QR94</accession>
<proteinExistence type="predicted"/>
<keyword evidence="2" id="KW-1185">Reference proteome</keyword>
<sequence length="77" mass="8491">MAIVATPASTAITYIATDLDEYAAALADLAEAIERRDGAAVVEHIERIRATDPDTADTLTDWLSFQDMFEDETEVTW</sequence>
<reference evidence="1" key="1">
    <citation type="submission" date="2022-12" db="EMBL/GenBank/DDBJ databases">
        <title>New Phytohabitans aurantiacus sp. RD004123 nov., an actinomycete isolated from soil.</title>
        <authorList>
            <person name="Triningsih D.W."/>
            <person name="Harunari E."/>
            <person name="Igarashi Y."/>
        </authorList>
    </citation>
    <scope>NUCLEOTIDE SEQUENCE</scope>
    <source>
        <strain evidence="1">RD004123</strain>
    </source>
</reference>
<protein>
    <submittedName>
        <fullName evidence="1">Uncharacterized protein</fullName>
    </submittedName>
</protein>
<dbReference type="RefSeq" id="WP_281894738.1">
    <property type="nucleotide sequence ID" value="NZ_BSDI01000009.1"/>
</dbReference>
<organism evidence="1 2">
    <name type="scientific">Phytohabitans aurantiacus</name>
    <dbReference type="NCBI Taxonomy" id="3016789"/>
    <lineage>
        <taxon>Bacteria</taxon>
        <taxon>Bacillati</taxon>
        <taxon>Actinomycetota</taxon>
        <taxon>Actinomycetes</taxon>
        <taxon>Micromonosporales</taxon>
        <taxon>Micromonosporaceae</taxon>
    </lineage>
</organism>
<evidence type="ECO:0000313" key="2">
    <source>
        <dbReference type="Proteomes" id="UP001144280"/>
    </source>
</evidence>
<name>A0ABQ5QR94_9ACTN</name>
<gene>
    <name evidence="1" type="ORF">Pa4123_24100</name>
</gene>
<dbReference type="Proteomes" id="UP001144280">
    <property type="component" value="Unassembled WGS sequence"/>
</dbReference>
<dbReference type="EMBL" id="BSDI01000009">
    <property type="protein sequence ID" value="GLH97135.1"/>
    <property type="molecule type" value="Genomic_DNA"/>
</dbReference>
<comment type="caution">
    <text evidence="1">The sequence shown here is derived from an EMBL/GenBank/DDBJ whole genome shotgun (WGS) entry which is preliminary data.</text>
</comment>
<evidence type="ECO:0000313" key="1">
    <source>
        <dbReference type="EMBL" id="GLH97135.1"/>
    </source>
</evidence>